<dbReference type="InterPro" id="IPR027417">
    <property type="entry name" value="P-loop_NTPase"/>
</dbReference>
<dbReference type="PANTHER" id="PTHR43875:SF1">
    <property type="entry name" value="OSMOPROTECTIVE COMPOUNDS UPTAKE ATP-BINDING PROTEIN GGTA"/>
    <property type="match status" value="1"/>
</dbReference>
<protein>
    <submittedName>
        <fullName evidence="5">Carbohydrate ABC transporter ATP-binding protein, CUT1 family (TC 3.A.1.1.-)</fullName>
    </submittedName>
</protein>
<accession>A0A1T5IGF5</accession>
<dbReference type="PROSITE" id="PS50893">
    <property type="entry name" value="ABC_TRANSPORTER_2"/>
    <property type="match status" value="1"/>
</dbReference>
<dbReference type="Pfam" id="PF17912">
    <property type="entry name" value="OB_MalK"/>
    <property type="match status" value="1"/>
</dbReference>
<keyword evidence="1" id="KW-0813">Transport</keyword>
<dbReference type="InterPro" id="IPR047641">
    <property type="entry name" value="ABC_transpr_MalK/UgpC-like"/>
</dbReference>
<dbReference type="SMART" id="SM00382">
    <property type="entry name" value="AAA"/>
    <property type="match status" value="1"/>
</dbReference>
<dbReference type="Gene3D" id="2.40.50.140">
    <property type="entry name" value="Nucleic acid-binding proteins"/>
    <property type="match status" value="1"/>
</dbReference>
<dbReference type="GO" id="GO:0005524">
    <property type="term" value="F:ATP binding"/>
    <property type="evidence" value="ECO:0007669"/>
    <property type="project" value="UniProtKB-KW"/>
</dbReference>
<dbReference type="Proteomes" id="UP000190285">
    <property type="component" value="Unassembled WGS sequence"/>
</dbReference>
<dbReference type="InterPro" id="IPR003439">
    <property type="entry name" value="ABC_transporter-like_ATP-bd"/>
</dbReference>
<reference evidence="5 6" key="1">
    <citation type="submission" date="2017-02" db="EMBL/GenBank/DDBJ databases">
        <authorList>
            <person name="Peterson S.W."/>
        </authorList>
    </citation>
    <scope>NUCLEOTIDE SEQUENCE [LARGE SCALE GENOMIC DNA]</scope>
    <source>
        <strain evidence="5 6">M1</strain>
    </source>
</reference>
<evidence type="ECO:0000259" key="4">
    <source>
        <dbReference type="PROSITE" id="PS50893"/>
    </source>
</evidence>
<dbReference type="STRING" id="36842.SAMN02194393_00347"/>
<keyword evidence="6" id="KW-1185">Reference proteome</keyword>
<dbReference type="InterPro" id="IPR003593">
    <property type="entry name" value="AAA+_ATPase"/>
</dbReference>
<dbReference type="Gene3D" id="2.40.50.100">
    <property type="match status" value="1"/>
</dbReference>
<dbReference type="GO" id="GO:0055052">
    <property type="term" value="C:ATP-binding cassette (ABC) transporter complex, substrate-binding subunit-containing"/>
    <property type="evidence" value="ECO:0007669"/>
    <property type="project" value="TreeGrafter"/>
</dbReference>
<dbReference type="FunFam" id="3.40.50.300:FF:000042">
    <property type="entry name" value="Maltose/maltodextrin ABC transporter, ATP-binding protein"/>
    <property type="match status" value="1"/>
</dbReference>
<dbReference type="SUPFAM" id="SSF52540">
    <property type="entry name" value="P-loop containing nucleoside triphosphate hydrolases"/>
    <property type="match status" value="1"/>
</dbReference>
<dbReference type="InterPro" id="IPR017871">
    <property type="entry name" value="ABC_transporter-like_CS"/>
</dbReference>
<dbReference type="InterPro" id="IPR040582">
    <property type="entry name" value="OB_MalK-like"/>
</dbReference>
<dbReference type="InterPro" id="IPR012340">
    <property type="entry name" value="NA-bd_OB-fold"/>
</dbReference>
<dbReference type="PROSITE" id="PS00211">
    <property type="entry name" value="ABC_TRANSPORTER_1"/>
    <property type="match status" value="1"/>
</dbReference>
<dbReference type="OrthoDB" id="9802264at2"/>
<dbReference type="SUPFAM" id="SSF50331">
    <property type="entry name" value="MOP-like"/>
    <property type="match status" value="1"/>
</dbReference>
<dbReference type="RefSeq" id="WP_079488862.1">
    <property type="nucleotide sequence ID" value="NZ_FUZT01000001.1"/>
</dbReference>
<proteinExistence type="predicted"/>
<dbReference type="AlphaFoldDB" id="A0A1T5IGF5"/>
<dbReference type="PANTHER" id="PTHR43875">
    <property type="entry name" value="MALTODEXTRIN IMPORT ATP-BINDING PROTEIN MSMX"/>
    <property type="match status" value="1"/>
</dbReference>
<sequence>MSGLTLNKINKIYPNGFHAVKDFDLEIEDKEFIIFVGPSGCGKSTTLRMIAGLEEISSGELYIGENLVNNVAPKDRDIAMVFQNYALYPHMTVYDNMAFGLKMRKVPKADIKEKVEAAAKILGIEDLLKRKPKQLSGGQRQRVALGRAIVREPKVFLMDEPLSNLDAKLRVQMRAELSKLHQKLKTTIIYVTHDQTEAMTMGTRIVVMNDGIVQQVADPQTIYNYPSNIFVAGFIGSPQMNFLDGEIYEEDGEVVFKFKNNLVKLPKDKADILRQNKQINKEVILGVRPENIKNKSDCDQQSTFISTKVEVKEQLGSETYLYLDLDVKKFIARVKPTFNPEIDETIDICFDMDKIHIFDKETENAIF</sequence>
<feature type="domain" description="ABC transporter" evidence="4">
    <location>
        <begin position="4"/>
        <end position="235"/>
    </location>
</feature>
<dbReference type="GO" id="GO:0016887">
    <property type="term" value="F:ATP hydrolysis activity"/>
    <property type="evidence" value="ECO:0007669"/>
    <property type="project" value="InterPro"/>
</dbReference>
<evidence type="ECO:0000313" key="6">
    <source>
        <dbReference type="Proteomes" id="UP000190285"/>
    </source>
</evidence>
<dbReference type="Pfam" id="PF00005">
    <property type="entry name" value="ABC_tran"/>
    <property type="match status" value="1"/>
</dbReference>
<keyword evidence="3 5" id="KW-0067">ATP-binding</keyword>
<keyword evidence="2" id="KW-0547">Nucleotide-binding</keyword>
<dbReference type="GO" id="GO:0008643">
    <property type="term" value="P:carbohydrate transport"/>
    <property type="evidence" value="ECO:0007669"/>
    <property type="project" value="InterPro"/>
</dbReference>
<evidence type="ECO:0000256" key="2">
    <source>
        <dbReference type="ARBA" id="ARBA00022741"/>
    </source>
</evidence>
<name>A0A1T5IGF5_9FIRM</name>
<gene>
    <name evidence="5" type="ORF">SAMN02194393_00347</name>
</gene>
<evidence type="ECO:0000256" key="3">
    <source>
        <dbReference type="ARBA" id="ARBA00022840"/>
    </source>
</evidence>
<dbReference type="Gene3D" id="3.40.50.300">
    <property type="entry name" value="P-loop containing nucleotide triphosphate hydrolases"/>
    <property type="match status" value="1"/>
</dbReference>
<evidence type="ECO:0000313" key="5">
    <source>
        <dbReference type="EMBL" id="SKC38215.1"/>
    </source>
</evidence>
<dbReference type="CDD" id="cd03301">
    <property type="entry name" value="ABC_MalK_N"/>
    <property type="match status" value="1"/>
</dbReference>
<dbReference type="EMBL" id="FUZT01000001">
    <property type="protein sequence ID" value="SKC38215.1"/>
    <property type="molecule type" value="Genomic_DNA"/>
</dbReference>
<dbReference type="InterPro" id="IPR008995">
    <property type="entry name" value="Mo/tungstate-bd_C_term_dom"/>
</dbReference>
<dbReference type="InterPro" id="IPR015855">
    <property type="entry name" value="ABC_transpr_MalK-like"/>
</dbReference>
<dbReference type="NCBIfam" id="NF008653">
    <property type="entry name" value="PRK11650.1"/>
    <property type="match status" value="1"/>
</dbReference>
<dbReference type="GO" id="GO:0140359">
    <property type="term" value="F:ABC-type transporter activity"/>
    <property type="evidence" value="ECO:0007669"/>
    <property type="project" value="InterPro"/>
</dbReference>
<organism evidence="5 6">
    <name type="scientific">Maledivibacter halophilus</name>
    <dbReference type="NCBI Taxonomy" id="36842"/>
    <lineage>
        <taxon>Bacteria</taxon>
        <taxon>Bacillati</taxon>
        <taxon>Bacillota</taxon>
        <taxon>Clostridia</taxon>
        <taxon>Peptostreptococcales</taxon>
        <taxon>Caminicellaceae</taxon>
        <taxon>Maledivibacter</taxon>
    </lineage>
</organism>
<evidence type="ECO:0000256" key="1">
    <source>
        <dbReference type="ARBA" id="ARBA00022448"/>
    </source>
</evidence>